<keyword evidence="1" id="KW-0489">Methyltransferase</keyword>
<gene>
    <name evidence="1" type="ORF">GJ689_14775</name>
</gene>
<dbReference type="AlphaFoldDB" id="A0A9X4XNP9"/>
<dbReference type="InterPro" id="IPR050508">
    <property type="entry name" value="Methyltransf_Superfamily"/>
</dbReference>
<name>A0A9X4XNP9_9BRAD</name>
<dbReference type="CDD" id="cd02440">
    <property type="entry name" value="AdoMet_MTases"/>
    <property type="match status" value="1"/>
</dbReference>
<protein>
    <submittedName>
        <fullName evidence="1">Methyltransferase domain-containing protein</fullName>
    </submittedName>
</protein>
<dbReference type="GO" id="GO:0008168">
    <property type="term" value="F:methyltransferase activity"/>
    <property type="evidence" value="ECO:0007669"/>
    <property type="project" value="UniProtKB-KW"/>
</dbReference>
<organism evidence="1 2">
    <name type="scientific">Rhodoplanes serenus</name>
    <dbReference type="NCBI Taxonomy" id="200615"/>
    <lineage>
        <taxon>Bacteria</taxon>
        <taxon>Pseudomonadati</taxon>
        <taxon>Pseudomonadota</taxon>
        <taxon>Alphaproteobacteria</taxon>
        <taxon>Hyphomicrobiales</taxon>
        <taxon>Nitrobacteraceae</taxon>
        <taxon>Rhodoplanes</taxon>
    </lineage>
</organism>
<dbReference type="SUPFAM" id="SSF53335">
    <property type="entry name" value="S-adenosyl-L-methionine-dependent methyltransferases"/>
    <property type="match status" value="1"/>
</dbReference>
<reference evidence="1 2" key="1">
    <citation type="submission" date="2019-11" db="EMBL/GenBank/DDBJ databases">
        <title>Whole-genome sequence of Rhodoplanes serenus DSM 18633, type strain.</title>
        <authorList>
            <person name="Kyndt J.A."/>
            <person name="Meyer T.E."/>
        </authorList>
    </citation>
    <scope>NUCLEOTIDE SEQUENCE [LARGE SCALE GENOMIC DNA]</scope>
    <source>
        <strain evidence="1 2">DSM 18633</strain>
    </source>
</reference>
<sequence length="289" mass="31473">MPANAPSAAADFSSWQDSVFGEVAVVARTCPHCGDDNAATAPGPYSLGRWTVKTCAGCGLTYTTSGPVYEALSEQMSWEKTSQLESEWRDATRTTQQKLSRATRWRLHLLPRKSSAALIAAHAAPGNVVDLGCGHGRSYETLAPGYVPYGIEVSAAAAAEARARFARRGGDVVAAPCLAGLRGFPDGFFTAATLQSYLEHESHPLAVLREIHRTLAPDGVAIVKVPNYGSLNRRVMGRRWCGFRLPDHQNYFTPKTLRAMAETCGFRTSFGPTWRLPTSDNMWALLRRV</sequence>
<keyword evidence="1" id="KW-0808">Transferase</keyword>
<dbReference type="PANTHER" id="PTHR42912">
    <property type="entry name" value="METHYLTRANSFERASE"/>
    <property type="match status" value="1"/>
</dbReference>
<dbReference type="Proteomes" id="UP000438991">
    <property type="component" value="Unassembled WGS sequence"/>
</dbReference>
<dbReference type="GO" id="GO:0032259">
    <property type="term" value="P:methylation"/>
    <property type="evidence" value="ECO:0007669"/>
    <property type="project" value="UniProtKB-KW"/>
</dbReference>
<dbReference type="EMBL" id="WNKV01000010">
    <property type="protein sequence ID" value="MTW17466.1"/>
    <property type="molecule type" value="Genomic_DNA"/>
</dbReference>
<evidence type="ECO:0000313" key="1">
    <source>
        <dbReference type="EMBL" id="MTW17466.1"/>
    </source>
</evidence>
<proteinExistence type="predicted"/>
<accession>A0A9X4XNP9</accession>
<dbReference type="Pfam" id="PF13489">
    <property type="entry name" value="Methyltransf_23"/>
    <property type="match status" value="1"/>
</dbReference>
<dbReference type="InterPro" id="IPR029063">
    <property type="entry name" value="SAM-dependent_MTases_sf"/>
</dbReference>
<dbReference type="Gene3D" id="3.40.50.150">
    <property type="entry name" value="Vaccinia Virus protein VP39"/>
    <property type="match status" value="1"/>
</dbReference>
<comment type="caution">
    <text evidence="1">The sequence shown here is derived from an EMBL/GenBank/DDBJ whole genome shotgun (WGS) entry which is preliminary data.</text>
</comment>
<evidence type="ECO:0000313" key="2">
    <source>
        <dbReference type="Proteomes" id="UP000438991"/>
    </source>
</evidence>
<dbReference type="RefSeq" id="WP_155480158.1">
    <property type="nucleotide sequence ID" value="NZ_WNKV01000010.1"/>
</dbReference>